<sequence length="267" mass="31128">MLNLKVSGQTFLIFIVVSLVLLSVGFCYHVIRFFINRREKRKHCKKILTSKLVNALSLAVIMVPLVQRAVQSTCLEKKKHTYMIFFLLFFRIDTSKQQKTKTVGTSYYQLTTIQCVTLARLCIVLTAIQKSALKGEEEKEKREGGVGGGLFVFLLTHTIFFKKRHAFLVFRTRLSKSNETTIKERLYNVCYMLLCSDILFLVYCSVPYFTPSTIDPTILQMAPQKKTLYIWLLLFFFFHTKKKKKFLTILSSSPPISSFFFFFWVHL</sequence>
<feature type="transmembrane region" description="Helical" evidence="1">
    <location>
        <begin position="186"/>
        <end position="209"/>
    </location>
</feature>
<dbReference type="Proteomes" id="UP000023152">
    <property type="component" value="Unassembled WGS sequence"/>
</dbReference>
<proteinExistence type="predicted"/>
<dbReference type="AlphaFoldDB" id="X6NH15"/>
<keyword evidence="3" id="KW-1185">Reference proteome</keyword>
<gene>
    <name evidence="2" type="ORF">RFI_11524</name>
</gene>
<keyword evidence="1" id="KW-1133">Transmembrane helix</keyword>
<dbReference type="EMBL" id="ASPP01008394">
    <property type="protein sequence ID" value="ETO25610.1"/>
    <property type="molecule type" value="Genomic_DNA"/>
</dbReference>
<feature type="transmembrane region" description="Helical" evidence="1">
    <location>
        <begin position="12"/>
        <end position="35"/>
    </location>
</feature>
<keyword evidence="1" id="KW-0472">Membrane</keyword>
<feature type="transmembrane region" description="Helical" evidence="1">
    <location>
        <begin position="144"/>
        <end position="161"/>
    </location>
</feature>
<name>X6NH15_RETFI</name>
<feature type="transmembrane region" description="Helical" evidence="1">
    <location>
        <begin position="107"/>
        <end position="128"/>
    </location>
</feature>
<reference evidence="2 3" key="1">
    <citation type="journal article" date="2013" name="Curr. Biol.">
        <title>The Genome of the Foraminiferan Reticulomyxa filosa.</title>
        <authorList>
            <person name="Glockner G."/>
            <person name="Hulsmann N."/>
            <person name="Schleicher M."/>
            <person name="Noegel A.A."/>
            <person name="Eichinger L."/>
            <person name="Gallinger C."/>
            <person name="Pawlowski J."/>
            <person name="Sierra R."/>
            <person name="Euteneuer U."/>
            <person name="Pillet L."/>
            <person name="Moustafa A."/>
            <person name="Platzer M."/>
            <person name="Groth M."/>
            <person name="Szafranski K."/>
            <person name="Schliwa M."/>
        </authorList>
    </citation>
    <scope>NUCLEOTIDE SEQUENCE [LARGE SCALE GENOMIC DNA]</scope>
</reference>
<evidence type="ECO:0000313" key="3">
    <source>
        <dbReference type="Proteomes" id="UP000023152"/>
    </source>
</evidence>
<protein>
    <submittedName>
        <fullName evidence="2">Uncharacterized protein</fullName>
    </submittedName>
</protein>
<evidence type="ECO:0000256" key="1">
    <source>
        <dbReference type="SAM" id="Phobius"/>
    </source>
</evidence>
<organism evidence="2 3">
    <name type="scientific">Reticulomyxa filosa</name>
    <dbReference type="NCBI Taxonomy" id="46433"/>
    <lineage>
        <taxon>Eukaryota</taxon>
        <taxon>Sar</taxon>
        <taxon>Rhizaria</taxon>
        <taxon>Retaria</taxon>
        <taxon>Foraminifera</taxon>
        <taxon>Monothalamids</taxon>
        <taxon>Reticulomyxidae</taxon>
        <taxon>Reticulomyxa</taxon>
    </lineage>
</organism>
<comment type="caution">
    <text evidence="2">The sequence shown here is derived from an EMBL/GenBank/DDBJ whole genome shotgun (WGS) entry which is preliminary data.</text>
</comment>
<feature type="transmembrane region" description="Helical" evidence="1">
    <location>
        <begin position="246"/>
        <end position="265"/>
    </location>
</feature>
<feature type="transmembrane region" description="Helical" evidence="1">
    <location>
        <begin position="221"/>
        <end position="239"/>
    </location>
</feature>
<keyword evidence="1" id="KW-0812">Transmembrane</keyword>
<evidence type="ECO:0000313" key="2">
    <source>
        <dbReference type="EMBL" id="ETO25610.1"/>
    </source>
</evidence>
<accession>X6NH15</accession>